<proteinExistence type="predicted"/>
<keyword evidence="3" id="KW-1185">Reference proteome</keyword>
<reference evidence="2 3" key="3">
    <citation type="journal article" date="2013" name="Rice">
        <title>Improvement of the Oryza sativa Nipponbare reference genome using next generation sequence and optical map data.</title>
        <authorList>
            <person name="Kawahara Y."/>
            <person name="de la Bastide M."/>
            <person name="Hamilton J.P."/>
            <person name="Kanamori H."/>
            <person name="McCombie W.R."/>
            <person name="Ouyang S."/>
            <person name="Schwartz D.C."/>
            <person name="Tanaka T."/>
            <person name="Wu J."/>
            <person name="Zhou S."/>
            <person name="Childs K.L."/>
            <person name="Davidson R.M."/>
            <person name="Lin H."/>
            <person name="Quesada-Ocampo L."/>
            <person name="Vaillancourt B."/>
            <person name="Sakai H."/>
            <person name="Lee S.S."/>
            <person name="Kim J."/>
            <person name="Numa H."/>
            <person name="Itoh T."/>
            <person name="Buell C.R."/>
            <person name="Matsumoto T."/>
        </authorList>
    </citation>
    <scope>NUCLEOTIDE SEQUENCE [LARGE SCALE GENOMIC DNA]</scope>
    <source>
        <strain evidence="3">cv. Nipponbare</strain>
    </source>
</reference>
<dbReference type="InParanoid" id="A0A0P0Y1X2"/>
<evidence type="ECO:0000313" key="3">
    <source>
        <dbReference type="Proteomes" id="UP000059680"/>
    </source>
</evidence>
<reference evidence="2 3" key="2">
    <citation type="journal article" date="2013" name="Plant Cell Physiol.">
        <title>Rice Annotation Project Database (RAP-DB): an integrative and interactive database for rice genomics.</title>
        <authorList>
            <person name="Sakai H."/>
            <person name="Lee S.S."/>
            <person name="Tanaka T."/>
            <person name="Numa H."/>
            <person name="Kim J."/>
            <person name="Kawahara Y."/>
            <person name="Wakimoto H."/>
            <person name="Yang C.C."/>
            <person name="Iwamoto M."/>
            <person name="Abe T."/>
            <person name="Yamada Y."/>
            <person name="Muto A."/>
            <person name="Inokuchi H."/>
            <person name="Ikemura T."/>
            <person name="Matsumoto T."/>
            <person name="Sasaki T."/>
            <person name="Itoh T."/>
        </authorList>
    </citation>
    <scope>NUCLEOTIDE SEQUENCE [LARGE SCALE GENOMIC DNA]</scope>
    <source>
        <strain evidence="3">cv. Nipponbare</strain>
    </source>
</reference>
<reference evidence="3" key="1">
    <citation type="journal article" date="2005" name="Nature">
        <title>The map-based sequence of the rice genome.</title>
        <authorList>
            <consortium name="International rice genome sequencing project (IRGSP)"/>
            <person name="Matsumoto T."/>
            <person name="Wu J."/>
            <person name="Kanamori H."/>
            <person name="Katayose Y."/>
            <person name="Fujisawa M."/>
            <person name="Namiki N."/>
            <person name="Mizuno H."/>
            <person name="Yamamoto K."/>
            <person name="Antonio B.A."/>
            <person name="Baba T."/>
            <person name="Sakata K."/>
            <person name="Nagamura Y."/>
            <person name="Aoki H."/>
            <person name="Arikawa K."/>
            <person name="Arita K."/>
            <person name="Bito T."/>
            <person name="Chiden Y."/>
            <person name="Fujitsuka N."/>
            <person name="Fukunaka R."/>
            <person name="Hamada M."/>
            <person name="Harada C."/>
            <person name="Hayashi A."/>
            <person name="Hijishita S."/>
            <person name="Honda M."/>
            <person name="Hosokawa S."/>
            <person name="Ichikawa Y."/>
            <person name="Idonuma A."/>
            <person name="Iijima M."/>
            <person name="Ikeda M."/>
            <person name="Ikeno M."/>
            <person name="Ito K."/>
            <person name="Ito S."/>
            <person name="Ito T."/>
            <person name="Ito Y."/>
            <person name="Ito Y."/>
            <person name="Iwabuchi A."/>
            <person name="Kamiya K."/>
            <person name="Karasawa W."/>
            <person name="Kurita K."/>
            <person name="Katagiri S."/>
            <person name="Kikuta A."/>
            <person name="Kobayashi H."/>
            <person name="Kobayashi N."/>
            <person name="Machita K."/>
            <person name="Maehara T."/>
            <person name="Masukawa M."/>
            <person name="Mizubayashi T."/>
            <person name="Mukai Y."/>
            <person name="Nagasaki H."/>
            <person name="Nagata Y."/>
            <person name="Naito S."/>
            <person name="Nakashima M."/>
            <person name="Nakama Y."/>
            <person name="Nakamichi Y."/>
            <person name="Nakamura M."/>
            <person name="Meguro A."/>
            <person name="Negishi M."/>
            <person name="Ohta I."/>
            <person name="Ohta T."/>
            <person name="Okamoto M."/>
            <person name="Ono N."/>
            <person name="Saji S."/>
            <person name="Sakaguchi M."/>
            <person name="Sakai K."/>
            <person name="Shibata M."/>
            <person name="Shimokawa T."/>
            <person name="Song J."/>
            <person name="Takazaki Y."/>
            <person name="Terasawa K."/>
            <person name="Tsugane M."/>
            <person name="Tsuji K."/>
            <person name="Ueda S."/>
            <person name="Waki K."/>
            <person name="Yamagata H."/>
            <person name="Yamamoto M."/>
            <person name="Yamamoto S."/>
            <person name="Yamane H."/>
            <person name="Yoshiki S."/>
            <person name="Yoshihara R."/>
            <person name="Yukawa K."/>
            <person name="Zhong H."/>
            <person name="Yano M."/>
            <person name="Yuan Q."/>
            <person name="Ouyang S."/>
            <person name="Liu J."/>
            <person name="Jones K.M."/>
            <person name="Gansberger K."/>
            <person name="Moffat K."/>
            <person name="Hill J."/>
            <person name="Bera J."/>
            <person name="Fadrosh D."/>
            <person name="Jin S."/>
            <person name="Johri S."/>
            <person name="Kim M."/>
            <person name="Overton L."/>
            <person name="Reardon M."/>
            <person name="Tsitrin T."/>
            <person name="Vuong H."/>
            <person name="Weaver B."/>
            <person name="Ciecko A."/>
            <person name="Tallon L."/>
            <person name="Jackson J."/>
            <person name="Pai G."/>
            <person name="Aken S.V."/>
            <person name="Utterback T."/>
            <person name="Reidmuller S."/>
            <person name="Feldblyum T."/>
            <person name="Hsiao J."/>
            <person name="Zismann V."/>
            <person name="Iobst S."/>
            <person name="de Vazeille A.R."/>
            <person name="Buell C.R."/>
            <person name="Ying K."/>
            <person name="Li Y."/>
            <person name="Lu T."/>
            <person name="Huang Y."/>
            <person name="Zhao Q."/>
            <person name="Feng Q."/>
            <person name="Zhang L."/>
            <person name="Zhu J."/>
            <person name="Weng Q."/>
            <person name="Mu J."/>
            <person name="Lu Y."/>
            <person name="Fan D."/>
            <person name="Liu Y."/>
            <person name="Guan J."/>
            <person name="Zhang Y."/>
            <person name="Yu S."/>
            <person name="Liu X."/>
            <person name="Zhang Y."/>
            <person name="Hong G."/>
            <person name="Han B."/>
            <person name="Choisne N."/>
            <person name="Demange N."/>
            <person name="Orjeda G."/>
            <person name="Samain S."/>
            <person name="Cattolico L."/>
            <person name="Pelletier E."/>
            <person name="Couloux A."/>
            <person name="Segurens B."/>
            <person name="Wincker P."/>
            <person name="D'Hont A."/>
            <person name="Scarpelli C."/>
            <person name="Weissenbach J."/>
            <person name="Salanoubat M."/>
            <person name="Quetier F."/>
            <person name="Yu Y."/>
            <person name="Kim H.R."/>
            <person name="Rambo T."/>
            <person name="Currie J."/>
            <person name="Collura K."/>
            <person name="Luo M."/>
            <person name="Yang T."/>
            <person name="Ammiraju J.S.S."/>
            <person name="Engler F."/>
            <person name="Soderlund C."/>
            <person name="Wing R.A."/>
            <person name="Palmer L.E."/>
            <person name="de la Bastide M."/>
            <person name="Spiegel L."/>
            <person name="Nascimento L."/>
            <person name="Zutavern T."/>
            <person name="O'Shaughnessy A."/>
            <person name="Dike S."/>
            <person name="Dedhia N."/>
            <person name="Preston R."/>
            <person name="Balija V."/>
            <person name="McCombie W.R."/>
            <person name="Chow T."/>
            <person name="Chen H."/>
            <person name="Chung M."/>
            <person name="Chen C."/>
            <person name="Shaw J."/>
            <person name="Wu H."/>
            <person name="Hsiao K."/>
            <person name="Chao Y."/>
            <person name="Chu M."/>
            <person name="Cheng C."/>
            <person name="Hour A."/>
            <person name="Lee P."/>
            <person name="Lin S."/>
            <person name="Lin Y."/>
            <person name="Liou J."/>
            <person name="Liu S."/>
            <person name="Hsing Y."/>
            <person name="Raghuvanshi S."/>
            <person name="Mohanty A."/>
            <person name="Bharti A.K."/>
            <person name="Gaur A."/>
            <person name="Gupta V."/>
            <person name="Kumar D."/>
            <person name="Ravi V."/>
            <person name="Vij S."/>
            <person name="Kapur A."/>
            <person name="Khurana P."/>
            <person name="Khurana P."/>
            <person name="Khurana J.P."/>
            <person name="Tyagi A.K."/>
            <person name="Gaikwad K."/>
            <person name="Singh A."/>
            <person name="Dalal V."/>
            <person name="Srivastava S."/>
            <person name="Dixit A."/>
            <person name="Pal A.K."/>
            <person name="Ghazi I.A."/>
            <person name="Yadav M."/>
            <person name="Pandit A."/>
            <person name="Bhargava A."/>
            <person name="Sureshbabu K."/>
            <person name="Batra K."/>
            <person name="Sharma T.R."/>
            <person name="Mohapatra T."/>
            <person name="Singh N.K."/>
            <person name="Messing J."/>
            <person name="Nelson A.B."/>
            <person name="Fuks G."/>
            <person name="Kavchok S."/>
            <person name="Keizer G."/>
            <person name="Linton E."/>
            <person name="Llaca V."/>
            <person name="Song R."/>
            <person name="Tanyolac B."/>
            <person name="Young S."/>
            <person name="Ho-Il K."/>
            <person name="Hahn J.H."/>
            <person name="Sangsakoo G."/>
            <person name="Vanavichit A."/>
            <person name="de Mattos Luiz.A.T."/>
            <person name="Zimmer P.D."/>
            <person name="Malone G."/>
            <person name="Dellagostin O."/>
            <person name="de Oliveira A.C."/>
            <person name="Bevan M."/>
            <person name="Bancroft I."/>
            <person name="Minx P."/>
            <person name="Cordum H."/>
            <person name="Wilson R."/>
            <person name="Cheng Z."/>
            <person name="Jin W."/>
            <person name="Jiang J."/>
            <person name="Leong S.A."/>
            <person name="Iwama H."/>
            <person name="Gojobori T."/>
            <person name="Itoh T."/>
            <person name="Niimura Y."/>
            <person name="Fujii Y."/>
            <person name="Habara T."/>
            <person name="Sakai H."/>
            <person name="Sato Y."/>
            <person name="Wilson G."/>
            <person name="Kumar K."/>
            <person name="McCouch S."/>
            <person name="Juretic N."/>
            <person name="Hoen D."/>
            <person name="Wright S."/>
            <person name="Bruskiewich R."/>
            <person name="Bureau T."/>
            <person name="Miyao A."/>
            <person name="Hirochika H."/>
            <person name="Nishikawa T."/>
            <person name="Kadowaki K."/>
            <person name="Sugiura M."/>
            <person name="Burr B."/>
            <person name="Sasaki T."/>
        </authorList>
    </citation>
    <scope>NUCLEOTIDE SEQUENCE [LARGE SCALE GENOMIC DNA]</scope>
    <source>
        <strain evidence="3">cv. Nipponbare</strain>
    </source>
</reference>
<dbReference type="AlphaFoldDB" id="A0A0P0Y1X2"/>
<name>A0A0P0Y1X2_ORYSJ</name>
<dbReference type="PaxDb" id="39947-A0A0P0Y1X2"/>
<dbReference type="Proteomes" id="UP000059680">
    <property type="component" value="Chromosome 11"/>
</dbReference>
<organism evidence="2 3">
    <name type="scientific">Oryza sativa subsp. japonica</name>
    <name type="common">Rice</name>
    <dbReference type="NCBI Taxonomy" id="39947"/>
    <lineage>
        <taxon>Eukaryota</taxon>
        <taxon>Viridiplantae</taxon>
        <taxon>Streptophyta</taxon>
        <taxon>Embryophyta</taxon>
        <taxon>Tracheophyta</taxon>
        <taxon>Spermatophyta</taxon>
        <taxon>Magnoliopsida</taxon>
        <taxon>Liliopsida</taxon>
        <taxon>Poales</taxon>
        <taxon>Poaceae</taxon>
        <taxon>BOP clade</taxon>
        <taxon>Oryzoideae</taxon>
        <taxon>Oryzeae</taxon>
        <taxon>Oryzinae</taxon>
        <taxon>Oryza</taxon>
        <taxon>Oryza sativa</taxon>
    </lineage>
</organism>
<accession>A0A0P0Y1X2</accession>
<gene>
    <name evidence="2" type="ordered locus">Os11g0440644</name>
    <name evidence="2" type="ORF">OSNPB_110440644</name>
</gene>
<sequence length="116" mass="12570">MPSSKDPMETPSGGRTSMAPLPWRQGYDESSRYTIHRSSRSIVNSHNHFSNPTLLSLPAVATTILHERVRALLRLCILHAVAGPPPCRLAAPLPSLAGWSEGVNGTGFLHLRPSLP</sequence>
<evidence type="ECO:0000313" key="2">
    <source>
        <dbReference type="EMBL" id="BAT13869.1"/>
    </source>
</evidence>
<protein>
    <submittedName>
        <fullName evidence="2">Os11g0440644 protein</fullName>
    </submittedName>
</protein>
<dbReference type="EMBL" id="AP014967">
    <property type="protein sequence ID" value="BAT13869.1"/>
    <property type="molecule type" value="Genomic_DNA"/>
</dbReference>
<evidence type="ECO:0000256" key="1">
    <source>
        <dbReference type="SAM" id="MobiDB-lite"/>
    </source>
</evidence>
<feature type="region of interest" description="Disordered" evidence="1">
    <location>
        <begin position="1"/>
        <end position="25"/>
    </location>
</feature>